<protein>
    <submittedName>
        <fullName evidence="2">Uncharacterized protein</fullName>
    </submittedName>
</protein>
<feature type="compositionally biased region" description="Basic and acidic residues" evidence="1">
    <location>
        <begin position="19"/>
        <end position="47"/>
    </location>
</feature>
<dbReference type="Proteomes" id="UP001214576">
    <property type="component" value="Unassembled WGS sequence"/>
</dbReference>
<evidence type="ECO:0000313" key="2">
    <source>
        <dbReference type="EMBL" id="KAI4541982.1"/>
    </source>
</evidence>
<comment type="caution">
    <text evidence="2">The sequence shown here is derived from an EMBL/GenBank/DDBJ whole genome shotgun (WGS) entry which is preliminary data.</text>
</comment>
<accession>A0AAD4U8L9</accession>
<reference evidence="2" key="1">
    <citation type="submission" date="2022-03" db="EMBL/GenBank/DDBJ databases">
        <title>Genomic analyses of argali, domestic sheep and their hybrids provide insights into chromosomal evolution, heterosis and genetic basis of agronomic traits.</title>
        <authorList>
            <person name="Li M."/>
        </authorList>
    </citation>
    <scope>NUCLEOTIDE SEQUENCE</scope>
    <source>
        <strain evidence="2">CAU-MHL-2022a</strain>
        <tissue evidence="2">Skin</tissue>
    </source>
</reference>
<dbReference type="AlphaFoldDB" id="A0AAD4U8L9"/>
<proteinExistence type="predicted"/>
<evidence type="ECO:0000256" key="1">
    <source>
        <dbReference type="SAM" id="MobiDB-lite"/>
    </source>
</evidence>
<evidence type="ECO:0000313" key="3">
    <source>
        <dbReference type="Proteomes" id="UP001214576"/>
    </source>
</evidence>
<gene>
    <name evidence="2" type="ORF">MG293_007361</name>
</gene>
<name>A0AAD4U8L9_OVIAM</name>
<feature type="region of interest" description="Disordered" evidence="1">
    <location>
        <begin position="1"/>
        <end position="102"/>
    </location>
</feature>
<dbReference type="EMBL" id="JAKZEL010000007">
    <property type="protein sequence ID" value="KAI4541982.1"/>
    <property type="molecule type" value="Genomic_DNA"/>
</dbReference>
<sequence length="102" mass="11035">MVTRPTSVFQRRGNRGSRKTSDWPRKRGQGDDTQSHWCSDHSPRNPSEESWGGKGRGTTEGVDRTDRGAGALLSESCGAQSNPRGKKGFLKQPVVVPSVPSG</sequence>
<keyword evidence="3" id="KW-1185">Reference proteome</keyword>
<organism evidence="2 3">
    <name type="scientific">Ovis ammon polii</name>
    <dbReference type="NCBI Taxonomy" id="230172"/>
    <lineage>
        <taxon>Eukaryota</taxon>
        <taxon>Metazoa</taxon>
        <taxon>Chordata</taxon>
        <taxon>Craniata</taxon>
        <taxon>Vertebrata</taxon>
        <taxon>Euteleostomi</taxon>
        <taxon>Mammalia</taxon>
        <taxon>Eutheria</taxon>
        <taxon>Laurasiatheria</taxon>
        <taxon>Artiodactyla</taxon>
        <taxon>Ruminantia</taxon>
        <taxon>Pecora</taxon>
        <taxon>Bovidae</taxon>
        <taxon>Caprinae</taxon>
        <taxon>Ovis</taxon>
    </lineage>
</organism>